<dbReference type="AlphaFoldDB" id="A0AAN9M604"/>
<feature type="transmembrane region" description="Helical" evidence="1">
    <location>
        <begin position="59"/>
        <end position="78"/>
    </location>
</feature>
<accession>A0AAN9M604</accession>
<keyword evidence="1" id="KW-0812">Transmembrane</keyword>
<evidence type="ECO:0000313" key="3">
    <source>
        <dbReference type="Proteomes" id="UP001374584"/>
    </source>
</evidence>
<gene>
    <name evidence="2" type="ORF">VNO80_23005</name>
</gene>
<evidence type="ECO:0000313" key="2">
    <source>
        <dbReference type="EMBL" id="KAK7348447.1"/>
    </source>
</evidence>
<sequence>MWSYDSFKHRLYMNKTATTSVEDEEPNVPPLIDSSGTADGVHQIHKDITSFLVFWRDNFVTGAFCFFHFSLFIYNFVVDAGKSRRSQYMHLISSLR</sequence>
<keyword evidence="3" id="KW-1185">Reference proteome</keyword>
<keyword evidence="1" id="KW-0472">Membrane</keyword>
<keyword evidence="1" id="KW-1133">Transmembrane helix</keyword>
<organism evidence="2 3">
    <name type="scientific">Phaseolus coccineus</name>
    <name type="common">Scarlet runner bean</name>
    <name type="synonym">Phaseolus multiflorus</name>
    <dbReference type="NCBI Taxonomy" id="3886"/>
    <lineage>
        <taxon>Eukaryota</taxon>
        <taxon>Viridiplantae</taxon>
        <taxon>Streptophyta</taxon>
        <taxon>Embryophyta</taxon>
        <taxon>Tracheophyta</taxon>
        <taxon>Spermatophyta</taxon>
        <taxon>Magnoliopsida</taxon>
        <taxon>eudicotyledons</taxon>
        <taxon>Gunneridae</taxon>
        <taxon>Pentapetalae</taxon>
        <taxon>rosids</taxon>
        <taxon>fabids</taxon>
        <taxon>Fabales</taxon>
        <taxon>Fabaceae</taxon>
        <taxon>Papilionoideae</taxon>
        <taxon>50 kb inversion clade</taxon>
        <taxon>NPAAA clade</taxon>
        <taxon>indigoferoid/millettioid clade</taxon>
        <taxon>Phaseoleae</taxon>
        <taxon>Phaseolus</taxon>
    </lineage>
</organism>
<dbReference type="Proteomes" id="UP001374584">
    <property type="component" value="Unassembled WGS sequence"/>
</dbReference>
<proteinExistence type="predicted"/>
<comment type="caution">
    <text evidence="2">The sequence shown here is derived from an EMBL/GenBank/DDBJ whole genome shotgun (WGS) entry which is preliminary data.</text>
</comment>
<dbReference type="EMBL" id="JAYMYR010000008">
    <property type="protein sequence ID" value="KAK7348447.1"/>
    <property type="molecule type" value="Genomic_DNA"/>
</dbReference>
<evidence type="ECO:0000256" key="1">
    <source>
        <dbReference type="SAM" id="Phobius"/>
    </source>
</evidence>
<name>A0AAN9M604_PHACN</name>
<reference evidence="2 3" key="1">
    <citation type="submission" date="2024-01" db="EMBL/GenBank/DDBJ databases">
        <title>The genomes of 5 underutilized Papilionoideae crops provide insights into root nodulation and disease resistanc.</title>
        <authorList>
            <person name="Jiang F."/>
        </authorList>
    </citation>
    <scope>NUCLEOTIDE SEQUENCE [LARGE SCALE GENOMIC DNA]</scope>
    <source>
        <strain evidence="2">JINMINGXINNONG_FW02</strain>
        <tissue evidence="2">Leaves</tissue>
    </source>
</reference>
<protein>
    <submittedName>
        <fullName evidence="2">Uncharacterized protein</fullName>
    </submittedName>
</protein>